<dbReference type="Proteomes" id="UP000198670">
    <property type="component" value="Unassembled WGS sequence"/>
</dbReference>
<dbReference type="InterPro" id="IPR007627">
    <property type="entry name" value="RNA_pol_sigma70_r2"/>
</dbReference>
<dbReference type="PANTHER" id="PTHR43133">
    <property type="entry name" value="RNA POLYMERASE ECF-TYPE SIGMA FACTO"/>
    <property type="match status" value="1"/>
</dbReference>
<comment type="similarity">
    <text evidence="1">Belongs to the sigma-70 factor family. ECF subfamily.</text>
</comment>
<proteinExistence type="inferred from homology"/>
<feature type="domain" description="RNA polymerase sigma-70 region 2" evidence="5">
    <location>
        <begin position="58"/>
        <end position="126"/>
    </location>
</feature>
<dbReference type="OrthoDB" id="656273at2"/>
<dbReference type="Pfam" id="PF04542">
    <property type="entry name" value="Sigma70_r2"/>
    <property type="match status" value="1"/>
</dbReference>
<dbReference type="STRING" id="1477437.SAMN05444682_10654"/>
<dbReference type="GO" id="GO:0003677">
    <property type="term" value="F:DNA binding"/>
    <property type="evidence" value="ECO:0007669"/>
    <property type="project" value="InterPro"/>
</dbReference>
<evidence type="ECO:0000256" key="4">
    <source>
        <dbReference type="ARBA" id="ARBA00023163"/>
    </source>
</evidence>
<dbReference type="CDD" id="cd06171">
    <property type="entry name" value="Sigma70_r4"/>
    <property type="match status" value="1"/>
</dbReference>
<dbReference type="Gene3D" id="1.10.1740.10">
    <property type="match status" value="1"/>
</dbReference>
<dbReference type="NCBIfam" id="TIGR02985">
    <property type="entry name" value="Sig70_bacteroi1"/>
    <property type="match status" value="1"/>
</dbReference>
<evidence type="ECO:0000256" key="1">
    <source>
        <dbReference type="ARBA" id="ARBA00010641"/>
    </source>
</evidence>
<sequence length="225" mass="25825">MVLQKIRLRGSNDWKEYVSINNIVTFVVFDTMEAIHLNDDADLIRQLHRGNPTAFDALFRMFHPALCFFAKRLAIGLPKGQAEEIVQDAFLKLWQRRVNFSDLSAVKAFLYIATRNACLNYIEKEKVRNRRHERYLNTVNEVEDAVVEEIIYSEVLREVALAINTLPEQCRRIIKMAYEDGLTPKEIALALNISVSTVNNQKSRGVGLLKKRLSGNGLALLLFFL</sequence>
<dbReference type="SUPFAM" id="SSF88659">
    <property type="entry name" value="Sigma3 and sigma4 domains of RNA polymerase sigma factors"/>
    <property type="match status" value="1"/>
</dbReference>
<reference evidence="7 8" key="1">
    <citation type="submission" date="2016-10" db="EMBL/GenBank/DDBJ databases">
        <authorList>
            <person name="de Groot N.N."/>
        </authorList>
    </citation>
    <scope>NUCLEOTIDE SEQUENCE [LARGE SCALE GENOMIC DNA]</scope>
    <source>
        <strain evidence="7 8">RK1</strain>
    </source>
</reference>
<dbReference type="InterPro" id="IPR039425">
    <property type="entry name" value="RNA_pol_sigma-70-like"/>
</dbReference>
<evidence type="ECO:0000313" key="8">
    <source>
        <dbReference type="Proteomes" id="UP000198670"/>
    </source>
</evidence>
<evidence type="ECO:0000256" key="3">
    <source>
        <dbReference type="ARBA" id="ARBA00023082"/>
    </source>
</evidence>
<dbReference type="PANTHER" id="PTHR43133:SF46">
    <property type="entry name" value="RNA POLYMERASE SIGMA-70 FACTOR ECF SUBFAMILY"/>
    <property type="match status" value="1"/>
</dbReference>
<dbReference type="EMBL" id="FOQO01000006">
    <property type="protein sequence ID" value="SFI84946.1"/>
    <property type="molecule type" value="Genomic_DNA"/>
</dbReference>
<dbReference type="NCBIfam" id="TIGR02937">
    <property type="entry name" value="sigma70-ECF"/>
    <property type="match status" value="1"/>
</dbReference>
<dbReference type="InterPro" id="IPR014284">
    <property type="entry name" value="RNA_pol_sigma-70_dom"/>
</dbReference>
<keyword evidence="2" id="KW-0805">Transcription regulation</keyword>
<dbReference type="AlphaFoldDB" id="A0A1I3LKE1"/>
<dbReference type="RefSeq" id="WP_090627409.1">
    <property type="nucleotide sequence ID" value="NZ_FOQO01000006.1"/>
</dbReference>
<accession>A0A1I3LKE1</accession>
<dbReference type="Pfam" id="PF08281">
    <property type="entry name" value="Sigma70_r4_2"/>
    <property type="match status" value="1"/>
</dbReference>
<protein>
    <submittedName>
        <fullName evidence="7">RNA polymerase sigma-70 factor, ECF subfamily</fullName>
    </submittedName>
</protein>
<dbReference type="GO" id="GO:0006352">
    <property type="term" value="P:DNA-templated transcription initiation"/>
    <property type="evidence" value="ECO:0007669"/>
    <property type="project" value="InterPro"/>
</dbReference>
<dbReference type="Gene3D" id="1.10.10.10">
    <property type="entry name" value="Winged helix-like DNA-binding domain superfamily/Winged helix DNA-binding domain"/>
    <property type="match status" value="1"/>
</dbReference>
<dbReference type="InterPro" id="IPR036388">
    <property type="entry name" value="WH-like_DNA-bd_sf"/>
</dbReference>
<dbReference type="SUPFAM" id="SSF88946">
    <property type="entry name" value="Sigma2 domain of RNA polymerase sigma factors"/>
    <property type="match status" value="1"/>
</dbReference>
<dbReference type="InterPro" id="IPR014327">
    <property type="entry name" value="RNA_pol_sigma70_bacteroid"/>
</dbReference>
<dbReference type="GO" id="GO:0016987">
    <property type="term" value="F:sigma factor activity"/>
    <property type="evidence" value="ECO:0007669"/>
    <property type="project" value="UniProtKB-KW"/>
</dbReference>
<dbReference type="InterPro" id="IPR013325">
    <property type="entry name" value="RNA_pol_sigma_r2"/>
</dbReference>
<evidence type="ECO:0000313" key="7">
    <source>
        <dbReference type="EMBL" id="SFI84946.1"/>
    </source>
</evidence>
<gene>
    <name evidence="7" type="ORF">SAMN05444682_10654</name>
</gene>
<keyword evidence="4" id="KW-0804">Transcription</keyword>
<evidence type="ECO:0000256" key="2">
    <source>
        <dbReference type="ARBA" id="ARBA00023015"/>
    </source>
</evidence>
<keyword evidence="3" id="KW-0731">Sigma factor</keyword>
<organism evidence="7 8">
    <name type="scientific">Parapedobacter indicus</name>
    <dbReference type="NCBI Taxonomy" id="1477437"/>
    <lineage>
        <taxon>Bacteria</taxon>
        <taxon>Pseudomonadati</taxon>
        <taxon>Bacteroidota</taxon>
        <taxon>Sphingobacteriia</taxon>
        <taxon>Sphingobacteriales</taxon>
        <taxon>Sphingobacteriaceae</taxon>
        <taxon>Parapedobacter</taxon>
    </lineage>
</organism>
<evidence type="ECO:0000259" key="6">
    <source>
        <dbReference type="Pfam" id="PF08281"/>
    </source>
</evidence>
<evidence type="ECO:0000259" key="5">
    <source>
        <dbReference type="Pfam" id="PF04542"/>
    </source>
</evidence>
<dbReference type="InterPro" id="IPR013249">
    <property type="entry name" value="RNA_pol_sigma70_r4_t2"/>
</dbReference>
<name>A0A1I3LKE1_9SPHI</name>
<keyword evidence="8" id="KW-1185">Reference proteome</keyword>
<feature type="domain" description="RNA polymerase sigma factor 70 region 4 type 2" evidence="6">
    <location>
        <begin position="157"/>
        <end position="206"/>
    </location>
</feature>
<dbReference type="InterPro" id="IPR013324">
    <property type="entry name" value="RNA_pol_sigma_r3/r4-like"/>
</dbReference>